<dbReference type="Proteomes" id="UP000530928">
    <property type="component" value="Unassembled WGS sequence"/>
</dbReference>
<protein>
    <submittedName>
        <fullName evidence="3">Integrase</fullName>
    </submittedName>
</protein>
<dbReference type="InterPro" id="IPR013762">
    <property type="entry name" value="Integrase-like_cat_sf"/>
</dbReference>
<evidence type="ECO:0000256" key="1">
    <source>
        <dbReference type="ARBA" id="ARBA00023172"/>
    </source>
</evidence>
<gene>
    <name evidence="3" type="ORF">HNR30_008921</name>
</gene>
<comment type="caution">
    <text evidence="3">The sequence shown here is derived from an EMBL/GenBank/DDBJ whole genome shotgun (WGS) entry which is preliminary data.</text>
</comment>
<sequence>MLTIKQVYPLADAIEPHFRMLILLATFTGLSWGELAALQRRNVDLEAGTIRVVGTTTELKDDSVTIGPPKSEAGKCLVSLPALPLDLKANMETHAGRGDEGHVFVDPKGAKLRRANFSRVRATALKKTKPRASTSMTLVTRATTSRPARAQASAI</sequence>
<dbReference type="GO" id="GO:0006310">
    <property type="term" value="P:DNA recombination"/>
    <property type="evidence" value="ECO:0007669"/>
    <property type="project" value="UniProtKB-KW"/>
</dbReference>
<dbReference type="InterPro" id="IPR011010">
    <property type="entry name" value="DNA_brk_join_enz"/>
</dbReference>
<dbReference type="GO" id="GO:0003677">
    <property type="term" value="F:DNA binding"/>
    <property type="evidence" value="ECO:0007669"/>
    <property type="project" value="InterPro"/>
</dbReference>
<accession>A0A7W0CUC8</accession>
<proteinExistence type="predicted"/>
<dbReference type="GO" id="GO:0015074">
    <property type="term" value="P:DNA integration"/>
    <property type="evidence" value="ECO:0007669"/>
    <property type="project" value="InterPro"/>
</dbReference>
<dbReference type="RefSeq" id="WP_181616216.1">
    <property type="nucleotide sequence ID" value="NZ_BAABAM010000013.1"/>
</dbReference>
<feature type="region of interest" description="Disordered" evidence="2">
    <location>
        <begin position="129"/>
        <end position="155"/>
    </location>
</feature>
<evidence type="ECO:0000313" key="3">
    <source>
        <dbReference type="EMBL" id="MBA2897523.1"/>
    </source>
</evidence>
<name>A0A7W0CUC8_9ACTN</name>
<reference evidence="3 4" key="1">
    <citation type="submission" date="2020-07" db="EMBL/GenBank/DDBJ databases">
        <title>Genomic Encyclopedia of Type Strains, Phase IV (KMG-IV): sequencing the most valuable type-strain genomes for metagenomic binning, comparative biology and taxonomic classification.</title>
        <authorList>
            <person name="Goeker M."/>
        </authorList>
    </citation>
    <scope>NUCLEOTIDE SEQUENCE [LARGE SCALE GENOMIC DNA]</scope>
    <source>
        <strain evidence="3 4">DSM 45533</strain>
    </source>
</reference>
<feature type="compositionally biased region" description="Polar residues" evidence="2">
    <location>
        <begin position="131"/>
        <end position="146"/>
    </location>
</feature>
<evidence type="ECO:0000256" key="2">
    <source>
        <dbReference type="SAM" id="MobiDB-lite"/>
    </source>
</evidence>
<keyword evidence="1" id="KW-0233">DNA recombination</keyword>
<evidence type="ECO:0000313" key="4">
    <source>
        <dbReference type="Proteomes" id="UP000530928"/>
    </source>
</evidence>
<keyword evidence="4" id="KW-1185">Reference proteome</keyword>
<dbReference type="SUPFAM" id="SSF56349">
    <property type="entry name" value="DNA breaking-rejoining enzymes"/>
    <property type="match status" value="1"/>
</dbReference>
<dbReference type="Gene3D" id="1.10.443.10">
    <property type="entry name" value="Intergrase catalytic core"/>
    <property type="match status" value="1"/>
</dbReference>
<dbReference type="AlphaFoldDB" id="A0A7W0CUC8"/>
<organism evidence="3 4">
    <name type="scientific">Nonomuraea soli</name>
    <dbReference type="NCBI Taxonomy" id="1032476"/>
    <lineage>
        <taxon>Bacteria</taxon>
        <taxon>Bacillati</taxon>
        <taxon>Actinomycetota</taxon>
        <taxon>Actinomycetes</taxon>
        <taxon>Streptosporangiales</taxon>
        <taxon>Streptosporangiaceae</taxon>
        <taxon>Nonomuraea</taxon>
    </lineage>
</organism>
<dbReference type="EMBL" id="JACDUR010000011">
    <property type="protein sequence ID" value="MBA2897523.1"/>
    <property type="molecule type" value="Genomic_DNA"/>
</dbReference>